<dbReference type="Proteomes" id="UP000002899">
    <property type="component" value="Chromosome III"/>
</dbReference>
<name>A0A1R4ACG0_BABMR</name>
<dbReference type="RefSeq" id="XP_021338807.1">
    <property type="nucleotide sequence ID" value="XM_021482270.1"/>
</dbReference>
<accession>A0A1R4ACG0</accession>
<proteinExistence type="predicted"/>
<keyword evidence="3" id="KW-1185">Reference proteome</keyword>
<dbReference type="SUPFAM" id="SSF49764">
    <property type="entry name" value="HSP20-like chaperones"/>
    <property type="match status" value="1"/>
</dbReference>
<evidence type="ECO:0000313" key="2">
    <source>
        <dbReference type="EMBL" id="SJK86678.1"/>
    </source>
</evidence>
<dbReference type="Gene3D" id="2.60.40.790">
    <property type="match status" value="1"/>
</dbReference>
<dbReference type="GeneID" id="24425535"/>
<dbReference type="AlphaFoldDB" id="A0A1R4ACG0"/>
<dbReference type="PROSITE" id="PS51203">
    <property type="entry name" value="CS"/>
    <property type="match status" value="1"/>
</dbReference>
<reference evidence="2 3" key="1">
    <citation type="journal article" date="2012" name="Nucleic Acids Res.">
        <title>Sequencing of the smallest Apicomplexan genome from the human pathogen Babesia microti.</title>
        <authorList>
            <person name="Cornillot E."/>
            <person name="Hadj-Kaddour K."/>
            <person name="Dassouli A."/>
            <person name="Noel B."/>
            <person name="Ranwez V."/>
            <person name="Vacherie B."/>
            <person name="Augagneur Y."/>
            <person name="Bres V."/>
            <person name="Duclos A."/>
            <person name="Randazzo S."/>
            <person name="Carcy B."/>
            <person name="Debierre-Grockiego F."/>
            <person name="Delbecq S."/>
            <person name="Moubri-Menage K."/>
            <person name="Shams-Eldin H."/>
            <person name="Usmani-Brown S."/>
            <person name="Bringaud F."/>
            <person name="Wincker P."/>
            <person name="Vivares C.P."/>
            <person name="Schwarz R.T."/>
            <person name="Schetters T.P."/>
            <person name="Krause P.J."/>
            <person name="Gorenflot A."/>
            <person name="Berry V."/>
            <person name="Barbe V."/>
            <person name="Ben Mamoun C."/>
        </authorList>
    </citation>
    <scope>NUCLEOTIDE SEQUENCE [LARGE SCALE GENOMIC DNA]</scope>
    <source>
        <strain evidence="2 3">RI</strain>
    </source>
</reference>
<dbReference type="OrthoDB" id="416217at2759"/>
<feature type="domain" description="CS" evidence="1">
    <location>
        <begin position="76"/>
        <end position="188"/>
    </location>
</feature>
<protein>
    <recommendedName>
        <fullName evidence="1">CS domain-containing protein</fullName>
    </recommendedName>
</protein>
<dbReference type="VEuPathDB" id="PiroplasmaDB:BMR1_03g04440"/>
<dbReference type="InterPro" id="IPR007052">
    <property type="entry name" value="CS_dom"/>
</dbReference>
<dbReference type="InterPro" id="IPR008978">
    <property type="entry name" value="HSP20-like_chaperone"/>
</dbReference>
<reference evidence="2 3" key="3">
    <citation type="journal article" date="2016" name="Sci. Rep.">
        <title>Genome-wide diversity and gene expression profiling of Babesia microti isolates identify polymorphic genes that mediate host-pathogen interactions.</title>
        <authorList>
            <person name="Silva J.C."/>
            <person name="Cornillot E."/>
            <person name="McCracken C."/>
            <person name="Usmani-Brown S."/>
            <person name="Dwivedi A."/>
            <person name="Ifeonu O.O."/>
            <person name="Crabtree J."/>
            <person name="Gotia H.T."/>
            <person name="Virji A.Z."/>
            <person name="Reynes C."/>
            <person name="Colinge J."/>
            <person name="Kumar V."/>
            <person name="Lawres L."/>
            <person name="Pazzi J.E."/>
            <person name="Pablo J.V."/>
            <person name="Hung C."/>
            <person name="Brancato J."/>
            <person name="Kumari P."/>
            <person name="Orvis J."/>
            <person name="Tretina K."/>
            <person name="Chibucos M."/>
            <person name="Ott S."/>
            <person name="Sadzewicz L."/>
            <person name="Sengamalay N."/>
            <person name="Shetty A.C."/>
            <person name="Su Q."/>
            <person name="Tallon L."/>
            <person name="Fraser C.M."/>
            <person name="Frutos R."/>
            <person name="Molina D.M."/>
            <person name="Krause P.J."/>
            <person name="Ben Mamoun C."/>
        </authorList>
    </citation>
    <scope>NUCLEOTIDE SEQUENCE [LARGE SCALE GENOMIC DNA]</scope>
    <source>
        <strain evidence="2 3">RI</strain>
    </source>
</reference>
<evidence type="ECO:0000259" key="1">
    <source>
        <dbReference type="PROSITE" id="PS51203"/>
    </source>
</evidence>
<sequence length="232" mass="26975">MPIDYSKWDALLVTSSDDEPDRPIVTKFDKPKTVTIPYCSSDNLAQNNTSNVSSDKVPTREPQRRKLENYCINGGIVDNCYAWGQSRFNVWAIISLPPDTKGKNLNVVLTNESLTITDVSLPVVIIDKTFPFTVNSEYDYYNWEILPHCNFVNDDPFNKLFHKRVIFEITLTKLEKFEAICSWWPCFFQGDPSVDVESFKDRKGDNKSFMKNWEEANRMFREKVANFQKIEL</sequence>
<reference evidence="2 3" key="2">
    <citation type="journal article" date="2013" name="PLoS ONE">
        <title>Whole genome mapping and re-organization of the nuclear and mitochondrial genomes of Babesia microti isolates.</title>
        <authorList>
            <person name="Cornillot E."/>
            <person name="Dassouli A."/>
            <person name="Garg A."/>
            <person name="Pachikara N."/>
            <person name="Randazzo S."/>
            <person name="Depoix D."/>
            <person name="Carcy B."/>
            <person name="Delbecq S."/>
            <person name="Frutos R."/>
            <person name="Silva J.C."/>
            <person name="Sutton R."/>
            <person name="Krause P.J."/>
            <person name="Mamoun C.B."/>
        </authorList>
    </citation>
    <scope>NUCLEOTIDE SEQUENCE [LARGE SCALE GENOMIC DNA]</scope>
    <source>
        <strain evidence="2 3">RI</strain>
    </source>
</reference>
<organism evidence="2 3">
    <name type="scientific">Babesia microti (strain RI)</name>
    <dbReference type="NCBI Taxonomy" id="1133968"/>
    <lineage>
        <taxon>Eukaryota</taxon>
        <taxon>Sar</taxon>
        <taxon>Alveolata</taxon>
        <taxon>Apicomplexa</taxon>
        <taxon>Aconoidasida</taxon>
        <taxon>Piroplasmida</taxon>
        <taxon>Babesiidae</taxon>
        <taxon>Babesia</taxon>
    </lineage>
</organism>
<dbReference type="EMBL" id="LN871598">
    <property type="protein sequence ID" value="SJK86678.1"/>
    <property type="molecule type" value="Genomic_DNA"/>
</dbReference>
<dbReference type="KEGG" id="bmic:BMR1_03g04440"/>
<evidence type="ECO:0000313" key="3">
    <source>
        <dbReference type="Proteomes" id="UP000002899"/>
    </source>
</evidence>